<reference evidence="11 12" key="1">
    <citation type="journal article" date="2016" name="PLoS ONE">
        <title>Genomic Diversity of Enterotoxigenic Strains of Bacteroides fragilis.</title>
        <authorList>
            <person name="Pierce J.V."/>
            <person name="Bernstein H.D."/>
        </authorList>
    </citation>
    <scope>NUCLEOTIDE SEQUENCE [LARGE SCALE GENOMIC DNA]</scope>
    <source>
        <strain evidence="11 12">20793-3</strain>
    </source>
</reference>
<dbReference type="NCBIfam" id="TIGR04056">
    <property type="entry name" value="OMP_RagA_SusC"/>
    <property type="match status" value="1"/>
</dbReference>
<dbReference type="SUPFAM" id="SSF49464">
    <property type="entry name" value="Carboxypeptidase regulatory domain-like"/>
    <property type="match status" value="1"/>
</dbReference>
<evidence type="ECO:0000256" key="9">
    <source>
        <dbReference type="SAM" id="MobiDB-lite"/>
    </source>
</evidence>
<dbReference type="Gene3D" id="2.170.130.10">
    <property type="entry name" value="TonB-dependent receptor, plug domain"/>
    <property type="match status" value="1"/>
</dbReference>
<keyword evidence="3 8" id="KW-1134">Transmembrane beta strand</keyword>
<evidence type="ECO:0000256" key="5">
    <source>
        <dbReference type="ARBA" id="ARBA00022729"/>
    </source>
</evidence>
<keyword evidence="6 8" id="KW-0472">Membrane</keyword>
<keyword evidence="2 8" id="KW-0813">Transport</keyword>
<dbReference type="Gene3D" id="2.40.170.20">
    <property type="entry name" value="TonB-dependent receptor, beta-barrel domain"/>
    <property type="match status" value="1"/>
</dbReference>
<dbReference type="InterPro" id="IPR023997">
    <property type="entry name" value="TonB-dep_OMP_SusC/RagA_CS"/>
</dbReference>
<dbReference type="Pfam" id="PF13715">
    <property type="entry name" value="CarbopepD_reg_2"/>
    <property type="match status" value="1"/>
</dbReference>
<keyword evidence="7 8" id="KW-0998">Cell outer membrane</keyword>
<evidence type="ECO:0000256" key="4">
    <source>
        <dbReference type="ARBA" id="ARBA00022692"/>
    </source>
</evidence>
<dbReference type="InterPro" id="IPR023996">
    <property type="entry name" value="TonB-dep_OMP_SusC/RagA"/>
</dbReference>
<dbReference type="PANTHER" id="PTHR30069">
    <property type="entry name" value="TONB-DEPENDENT OUTER MEMBRANE RECEPTOR"/>
    <property type="match status" value="1"/>
</dbReference>
<evidence type="ECO:0000256" key="3">
    <source>
        <dbReference type="ARBA" id="ARBA00022452"/>
    </source>
</evidence>
<comment type="similarity">
    <text evidence="8">Belongs to the TonB-dependent receptor family.</text>
</comment>
<dbReference type="GO" id="GO:0009279">
    <property type="term" value="C:cell outer membrane"/>
    <property type="evidence" value="ECO:0007669"/>
    <property type="project" value="UniProtKB-SubCell"/>
</dbReference>
<keyword evidence="5" id="KW-0732">Signal</keyword>
<dbReference type="PROSITE" id="PS52016">
    <property type="entry name" value="TONB_DEPENDENT_REC_3"/>
    <property type="match status" value="1"/>
</dbReference>
<evidence type="ECO:0000256" key="6">
    <source>
        <dbReference type="ARBA" id="ARBA00023136"/>
    </source>
</evidence>
<dbReference type="InterPro" id="IPR037066">
    <property type="entry name" value="Plug_dom_sf"/>
</dbReference>
<evidence type="ECO:0000313" key="12">
    <source>
        <dbReference type="Proteomes" id="UP000093197"/>
    </source>
</evidence>
<organism evidence="11 12">
    <name type="scientific">Bacteroides fragilis</name>
    <dbReference type="NCBI Taxonomy" id="817"/>
    <lineage>
        <taxon>Bacteria</taxon>
        <taxon>Pseudomonadati</taxon>
        <taxon>Bacteroidota</taxon>
        <taxon>Bacteroidia</taxon>
        <taxon>Bacteroidales</taxon>
        <taxon>Bacteroidaceae</taxon>
        <taxon>Bacteroides</taxon>
    </lineage>
</organism>
<dbReference type="SMART" id="SM00965">
    <property type="entry name" value="STN"/>
    <property type="match status" value="1"/>
</dbReference>
<accession>A0A853Q587</accession>
<evidence type="ECO:0000259" key="10">
    <source>
        <dbReference type="SMART" id="SM00965"/>
    </source>
</evidence>
<dbReference type="SUPFAM" id="SSF56935">
    <property type="entry name" value="Porins"/>
    <property type="match status" value="1"/>
</dbReference>
<feature type="domain" description="Secretin/TonB short N-terminal" evidence="10">
    <location>
        <begin position="68"/>
        <end position="119"/>
    </location>
</feature>
<dbReference type="Pfam" id="PF07660">
    <property type="entry name" value="STN"/>
    <property type="match status" value="1"/>
</dbReference>
<dbReference type="InterPro" id="IPR012910">
    <property type="entry name" value="Plug_dom"/>
</dbReference>
<dbReference type="GO" id="GO:0015889">
    <property type="term" value="P:cobalamin transport"/>
    <property type="evidence" value="ECO:0007669"/>
    <property type="project" value="TreeGrafter"/>
</dbReference>
<dbReference type="Gene3D" id="2.60.40.1120">
    <property type="entry name" value="Carboxypeptidase-like, regulatory domain"/>
    <property type="match status" value="1"/>
</dbReference>
<sequence>MKNTLIKTSKIVNKSISHTMKMIVLFLFVFISGVFAGNANSQETKVSISKNNKPIREILGEIERQTDYLFVYSEKEVDVNQRKTVNVSQQRVADVLSSLFRSTNVGYAMEGHNIMLMAKTTQTDAAQQKRHITGVVKDIKGETIIGANIMIKGTGTGVSTNIDGEFSIEAAAGEELIVSFIGYLTQTIKIDSQKTLNIKLLEDTKTLEEVVVVGYTVQTKSAVTGSVAVVKADKLRDVNTLEVGSMLQGKVSGVYVSGSSGEPGQASKIRIRGKGTLNSSVSPLWVVDGVIVGEDPGLNPNEIDNISVLKDGSATALYGSRAANGVIVVTTKRGEYDANKYSVSVNAGVSLLSTGRLEMMNSQELYDYQKSWNNQSWFTEELLKHNTDWFKEASKPGLYTNANITYTGSSGRMRSFVMADYYREEGAIKDFTLDRFTFRSNNDVKFTDRFTMSTKISGSLSRTDSQQRSVYNTYLYLPWDFPYNEDGSIRSGQEQDWRGRDGINDMYDLQWNWSRSKKLTVDGTINFNYQITDWLRFESNNYIRYISNRSETYTDKRSRSGQSDKGSLSNSNSLLTKQFTNQMIRFEKSFGKHKVNALGAYEYTRHFYESTSAEGRGIQPGREILDVTTGIKSIGGYKDAITTQSALFNANYDYDNRYMGQVSYRMDESSCFGKNNRMGHFFTVSGGWNIQNETFFESLRESVNQLKVRVSYGSLGNTPGAYYGHYPLYSSMMYNDEVAYFPSQMGNADLSWEKCYTTNIGIDARFFDRFGVTIDLYNKNTSDLLYYAPLPNISGYTGQYKNVGAINNKGLEISLNADVIRTSKFQWTSDFNIGFNRNRVTELYGGKPELKGLKRLEEGRDMDEWYLREWAGVDTANGSPLWYTTDENGKRTTTDSYNKADRVYCGSAAPKFTGGWMNSFSYKGFTLTANFDFVYGNLLYNQSRELLDSDGAYADYNSMKLKSGWKRWEKEGDIATHPKAINGGNKNSNKSSSRYLEKGNYFSLRNLSLGYSIPEKLCGKLGLQRVNVSCSADNLFTLTPFSGVSPQLSDSSTDGYAGTIYPLSRRIVFGLNVSF</sequence>
<evidence type="ECO:0000256" key="2">
    <source>
        <dbReference type="ARBA" id="ARBA00022448"/>
    </source>
</evidence>
<dbReference type="NCBIfam" id="TIGR04057">
    <property type="entry name" value="SusC_RagA_signa"/>
    <property type="match status" value="1"/>
</dbReference>
<evidence type="ECO:0000256" key="7">
    <source>
        <dbReference type="ARBA" id="ARBA00023237"/>
    </source>
</evidence>
<dbReference type="EMBL" id="LIDT01000006">
    <property type="protein sequence ID" value="OCR36230.1"/>
    <property type="molecule type" value="Genomic_DNA"/>
</dbReference>
<name>A0A853Q587_BACFG</name>
<dbReference type="InterPro" id="IPR011662">
    <property type="entry name" value="Secretin/TonB_short_N"/>
</dbReference>
<proteinExistence type="inferred from homology"/>
<dbReference type="Proteomes" id="UP000093197">
    <property type="component" value="Unassembled WGS sequence"/>
</dbReference>
<keyword evidence="4 8" id="KW-0812">Transmembrane</keyword>
<gene>
    <name evidence="11" type="ORF">AC094_05450</name>
</gene>
<evidence type="ECO:0000313" key="11">
    <source>
        <dbReference type="EMBL" id="OCR36230.1"/>
    </source>
</evidence>
<dbReference type="InterPro" id="IPR039426">
    <property type="entry name" value="TonB-dep_rcpt-like"/>
</dbReference>
<comment type="subcellular location">
    <subcellularLocation>
        <location evidence="1 8">Cell outer membrane</location>
        <topology evidence="1 8">Multi-pass membrane protein</topology>
    </subcellularLocation>
</comment>
<comment type="caution">
    <text evidence="11">The sequence shown here is derived from an EMBL/GenBank/DDBJ whole genome shotgun (WGS) entry which is preliminary data.</text>
</comment>
<evidence type="ECO:0000256" key="1">
    <source>
        <dbReference type="ARBA" id="ARBA00004571"/>
    </source>
</evidence>
<protein>
    <submittedName>
        <fullName evidence="11">TonB-linked outer membrane protein</fullName>
    </submittedName>
</protein>
<dbReference type="InterPro" id="IPR036942">
    <property type="entry name" value="Beta-barrel_TonB_sf"/>
</dbReference>
<dbReference type="InterPro" id="IPR008969">
    <property type="entry name" value="CarboxyPept-like_regulatory"/>
</dbReference>
<dbReference type="PANTHER" id="PTHR30069:SF53">
    <property type="entry name" value="COLICIN I RECEPTOR-RELATED"/>
    <property type="match status" value="1"/>
</dbReference>
<evidence type="ECO:0000256" key="8">
    <source>
        <dbReference type="PROSITE-ProRule" id="PRU01360"/>
    </source>
</evidence>
<dbReference type="AlphaFoldDB" id="A0A853Q587"/>
<feature type="compositionally biased region" description="Polar residues" evidence="9">
    <location>
        <begin position="560"/>
        <end position="572"/>
    </location>
</feature>
<dbReference type="Pfam" id="PF07715">
    <property type="entry name" value="Plug"/>
    <property type="match status" value="1"/>
</dbReference>
<feature type="region of interest" description="Disordered" evidence="9">
    <location>
        <begin position="553"/>
        <end position="572"/>
    </location>
</feature>